<evidence type="ECO:0000313" key="2">
    <source>
        <dbReference type="Proteomes" id="UP001163321"/>
    </source>
</evidence>
<accession>A0ACC0VW91</accession>
<organism evidence="1 2">
    <name type="scientific">Peronosclerospora sorghi</name>
    <dbReference type="NCBI Taxonomy" id="230839"/>
    <lineage>
        <taxon>Eukaryota</taxon>
        <taxon>Sar</taxon>
        <taxon>Stramenopiles</taxon>
        <taxon>Oomycota</taxon>
        <taxon>Peronosporomycetes</taxon>
        <taxon>Peronosporales</taxon>
        <taxon>Peronosporaceae</taxon>
        <taxon>Peronosclerospora</taxon>
    </lineage>
</organism>
<dbReference type="EMBL" id="CM047585">
    <property type="protein sequence ID" value="KAI9910635.1"/>
    <property type="molecule type" value="Genomic_DNA"/>
</dbReference>
<name>A0ACC0VW91_9STRA</name>
<protein>
    <submittedName>
        <fullName evidence="1">Uncharacterized protein</fullName>
    </submittedName>
</protein>
<sequence>MYRTMGLKTKRLVNVKNSFGFSFPDKKSNPKKLAISRKYSLSQLVREILLLALAWGFCKTDAAQLAKETISYGNGDPPFHNISASTKAPTD</sequence>
<keyword evidence="2" id="KW-1185">Reference proteome</keyword>
<dbReference type="Proteomes" id="UP001163321">
    <property type="component" value="Chromosome 6"/>
</dbReference>
<proteinExistence type="predicted"/>
<comment type="caution">
    <text evidence="1">The sequence shown here is derived from an EMBL/GenBank/DDBJ whole genome shotgun (WGS) entry which is preliminary data.</text>
</comment>
<reference evidence="1 2" key="1">
    <citation type="journal article" date="2022" name="bioRxiv">
        <title>The genome of the oomycete Peronosclerospora sorghi, a cosmopolitan pathogen of maize and sorghum, is inflated with dispersed pseudogenes.</title>
        <authorList>
            <person name="Fletcher K."/>
            <person name="Martin F."/>
            <person name="Isakeit T."/>
            <person name="Cavanaugh K."/>
            <person name="Magill C."/>
            <person name="Michelmore R."/>
        </authorList>
    </citation>
    <scope>NUCLEOTIDE SEQUENCE [LARGE SCALE GENOMIC DNA]</scope>
    <source>
        <strain evidence="1">P6</strain>
    </source>
</reference>
<gene>
    <name evidence="1" type="ORF">PsorP6_010429</name>
</gene>
<evidence type="ECO:0000313" key="1">
    <source>
        <dbReference type="EMBL" id="KAI9910635.1"/>
    </source>
</evidence>